<dbReference type="SUPFAM" id="SSF55811">
    <property type="entry name" value="Nudix"/>
    <property type="match status" value="1"/>
</dbReference>
<reference evidence="4 5" key="1">
    <citation type="journal article" date="2015" name="Nature">
        <title>rRNA introns, odd ribosomes, and small enigmatic genomes across a large radiation of phyla.</title>
        <authorList>
            <person name="Brown C.T."/>
            <person name="Hug L.A."/>
            <person name="Thomas B.C."/>
            <person name="Sharon I."/>
            <person name="Castelle C.J."/>
            <person name="Singh A."/>
            <person name="Wilkins M.J."/>
            <person name="Williams K.H."/>
            <person name="Banfield J.F."/>
        </authorList>
    </citation>
    <scope>NUCLEOTIDE SEQUENCE [LARGE SCALE GENOMIC DNA]</scope>
</reference>
<dbReference type="EMBL" id="LCFP01000001">
    <property type="protein sequence ID" value="KKS98755.1"/>
    <property type="molecule type" value="Genomic_DNA"/>
</dbReference>
<dbReference type="PROSITE" id="PS00893">
    <property type="entry name" value="NUDIX_BOX"/>
    <property type="match status" value="1"/>
</dbReference>
<evidence type="ECO:0000256" key="1">
    <source>
        <dbReference type="ARBA" id="ARBA00022801"/>
    </source>
</evidence>
<gene>
    <name evidence="4" type="ORF">UV73_C0001G0276</name>
</gene>
<comment type="caution">
    <text evidence="4">The sequence shown here is derived from an EMBL/GenBank/DDBJ whole genome shotgun (WGS) entry which is preliminary data.</text>
</comment>
<name>A0A0G1DLM1_9BACT</name>
<protein>
    <submittedName>
        <fullName evidence="4">Nudix hydrolase</fullName>
    </submittedName>
</protein>
<dbReference type="InterPro" id="IPR020476">
    <property type="entry name" value="Nudix_hydrolase"/>
</dbReference>
<evidence type="ECO:0000259" key="3">
    <source>
        <dbReference type="PROSITE" id="PS51462"/>
    </source>
</evidence>
<comment type="similarity">
    <text evidence="2">Belongs to the Nudix hydrolase family.</text>
</comment>
<accession>A0A0G1DLM1</accession>
<evidence type="ECO:0000313" key="4">
    <source>
        <dbReference type="EMBL" id="KKS98755.1"/>
    </source>
</evidence>
<organism evidence="4 5">
    <name type="scientific">Candidatus Gottesmanbacteria bacterium GW2011_GWA2_43_14</name>
    <dbReference type="NCBI Taxonomy" id="1618443"/>
    <lineage>
        <taxon>Bacteria</taxon>
        <taxon>Candidatus Gottesmaniibacteriota</taxon>
    </lineage>
</organism>
<feature type="domain" description="Nudix hydrolase" evidence="3">
    <location>
        <begin position="14"/>
        <end position="161"/>
    </location>
</feature>
<dbReference type="Pfam" id="PF00293">
    <property type="entry name" value="NUDIX"/>
    <property type="match status" value="1"/>
</dbReference>
<evidence type="ECO:0000256" key="2">
    <source>
        <dbReference type="RuleBase" id="RU003476"/>
    </source>
</evidence>
<proteinExistence type="inferred from homology"/>
<dbReference type="PANTHER" id="PTHR43736:SF5">
    <property type="entry name" value="NUDIX HYDROLASE DOMAIN-CONTAINING PROTEIN"/>
    <property type="match status" value="1"/>
</dbReference>
<dbReference type="STRING" id="1618443.UV73_C0001G0276"/>
<dbReference type="InterPro" id="IPR000086">
    <property type="entry name" value="NUDIX_hydrolase_dom"/>
</dbReference>
<dbReference type="PANTHER" id="PTHR43736">
    <property type="entry name" value="ADP-RIBOSE PYROPHOSPHATASE"/>
    <property type="match status" value="1"/>
</dbReference>
<dbReference type="CDD" id="cd02883">
    <property type="entry name" value="NUDIX_Hydrolase"/>
    <property type="match status" value="1"/>
</dbReference>
<dbReference type="InterPro" id="IPR020084">
    <property type="entry name" value="NUDIX_hydrolase_CS"/>
</dbReference>
<dbReference type="GO" id="GO:0016787">
    <property type="term" value="F:hydrolase activity"/>
    <property type="evidence" value="ECO:0007669"/>
    <property type="project" value="UniProtKB-KW"/>
</dbReference>
<dbReference type="Gene3D" id="3.90.79.10">
    <property type="entry name" value="Nucleoside Triphosphate Pyrophosphohydrolase"/>
    <property type="match status" value="1"/>
</dbReference>
<keyword evidence="1 2" id="KW-0378">Hydrolase</keyword>
<dbReference type="PRINTS" id="PR00502">
    <property type="entry name" value="NUDIXFAMILY"/>
</dbReference>
<sequence>MAEIKKTIKEIPGKTVLSVQIILMRERENNLEVFLGYRNDGSFLNQWSFPGGTVNNGESNEQAACREIFEETGIEVNENRLEFLLDTVSSTVRDINGMTVQYDYRIKVFTLEAQELSPFHASEEEHSEMIWFTLPDALSMHRQAVLDEQALGVSRSPDKIPNALAPQTLKTIEFLLKAQKV</sequence>
<evidence type="ECO:0000313" key="5">
    <source>
        <dbReference type="Proteomes" id="UP000034894"/>
    </source>
</evidence>
<dbReference type="PROSITE" id="PS51462">
    <property type="entry name" value="NUDIX"/>
    <property type="match status" value="1"/>
</dbReference>
<dbReference type="Proteomes" id="UP000034894">
    <property type="component" value="Unassembled WGS sequence"/>
</dbReference>
<dbReference type="InterPro" id="IPR015797">
    <property type="entry name" value="NUDIX_hydrolase-like_dom_sf"/>
</dbReference>
<dbReference type="AlphaFoldDB" id="A0A0G1DLM1"/>